<dbReference type="InterPro" id="IPR001054">
    <property type="entry name" value="A/G_cyclase"/>
</dbReference>
<organism evidence="2 3">
    <name type="scientific">Sneathiella chungangensis</name>
    <dbReference type="NCBI Taxonomy" id="1418234"/>
    <lineage>
        <taxon>Bacteria</taxon>
        <taxon>Pseudomonadati</taxon>
        <taxon>Pseudomonadota</taxon>
        <taxon>Alphaproteobacteria</taxon>
        <taxon>Sneathiellales</taxon>
        <taxon>Sneathiellaceae</taxon>
        <taxon>Sneathiella</taxon>
    </lineage>
</organism>
<dbReference type="Proteomes" id="UP000445696">
    <property type="component" value="Unassembled WGS sequence"/>
</dbReference>
<dbReference type="InterPro" id="IPR029058">
    <property type="entry name" value="AB_hydrolase_fold"/>
</dbReference>
<sequence length="478" mass="52282">MAASRGAYRSGAETMQHRRLAAIVSLDVVGFSRMMQLDSAGLLAALNKIYRAIITPAVDRHHGRVVKLLGDGALIEFSAAADALRCAVDIQQQMRAPDLPFSFSEPIALRAGLHAGDVVVEGEDIFGDGVNIAARLQAAAKPGGILVSRVICDLAGSNINIQLHREGAHSFKGIDQPIEVLSVDFTDPKVKARRRQLAETQEIKFCTTRDKVRLAWTATGEGEPVIKAPNWISHLQLDWRGPGFAPMTTSISSKYRLVRFDARGNGLSDWDVAEISFDRFLDDMEAVFDAAGVARAPILAFSQGCAISAAFAARRPERVSALVMIGGFSQGKAKRSGARDKKMAEAFRAMMTAGWEDDYPSLRDLLAQTIVPGASEEDRRRYAEDMLEMITPENLGRYREALDNLDVTDILPKVTVPCLVAHCTGDRMQPIQEGRKLAAGLPNARFVSYEGDNHLVPENDPVWPLLERDVHAFLAEHG</sequence>
<dbReference type="PANTHER" id="PTHR43433:SF8">
    <property type="entry name" value="BIFUNCTIONAL LIPASE_ADENYLATE CYCLASE LIPJ"/>
    <property type="match status" value="1"/>
</dbReference>
<dbReference type="PROSITE" id="PS50125">
    <property type="entry name" value="GUANYLATE_CYCLASE_2"/>
    <property type="match status" value="1"/>
</dbReference>
<protein>
    <submittedName>
        <fullName evidence="2">Alpha/beta fold hydrolase</fullName>
    </submittedName>
</protein>
<accession>A0A845ME75</accession>
<dbReference type="SUPFAM" id="SSF53474">
    <property type="entry name" value="alpha/beta-Hydrolases"/>
    <property type="match status" value="1"/>
</dbReference>
<dbReference type="GO" id="GO:0009190">
    <property type="term" value="P:cyclic nucleotide biosynthetic process"/>
    <property type="evidence" value="ECO:0007669"/>
    <property type="project" value="InterPro"/>
</dbReference>
<dbReference type="InterPro" id="IPR050471">
    <property type="entry name" value="AB_hydrolase"/>
</dbReference>
<dbReference type="InterPro" id="IPR000073">
    <property type="entry name" value="AB_hydrolase_1"/>
</dbReference>
<gene>
    <name evidence="2" type="ORF">GQF03_08045</name>
</gene>
<dbReference type="SUPFAM" id="SSF55073">
    <property type="entry name" value="Nucleotide cyclase"/>
    <property type="match status" value="1"/>
</dbReference>
<dbReference type="GO" id="GO:0035556">
    <property type="term" value="P:intracellular signal transduction"/>
    <property type="evidence" value="ECO:0007669"/>
    <property type="project" value="InterPro"/>
</dbReference>
<evidence type="ECO:0000313" key="3">
    <source>
        <dbReference type="Proteomes" id="UP000445696"/>
    </source>
</evidence>
<dbReference type="SMART" id="SM00044">
    <property type="entry name" value="CYCc"/>
    <property type="match status" value="1"/>
</dbReference>
<dbReference type="Gene3D" id="3.40.50.1820">
    <property type="entry name" value="alpha/beta hydrolase"/>
    <property type="match status" value="1"/>
</dbReference>
<keyword evidence="2" id="KW-0378">Hydrolase</keyword>
<proteinExistence type="predicted"/>
<reference evidence="2 3" key="1">
    <citation type="journal article" date="2014" name="Int. J. Syst. Evol. Microbiol.">
        <title>Sneathiella chungangensis sp. nov., isolated from a marine sand, and emended description of the genus Sneathiella.</title>
        <authorList>
            <person name="Siamphan C."/>
            <person name="Kim H."/>
            <person name="Lee J.S."/>
            <person name="Kim W."/>
        </authorList>
    </citation>
    <scope>NUCLEOTIDE SEQUENCE [LARGE SCALE GENOMIC DNA]</scope>
    <source>
        <strain evidence="2 3">KCTC 32476</strain>
    </source>
</reference>
<dbReference type="InterPro" id="IPR029787">
    <property type="entry name" value="Nucleotide_cyclase"/>
</dbReference>
<dbReference type="EMBL" id="WTVA01000003">
    <property type="protein sequence ID" value="MZR22278.1"/>
    <property type="molecule type" value="Genomic_DNA"/>
</dbReference>
<evidence type="ECO:0000313" key="2">
    <source>
        <dbReference type="EMBL" id="MZR22278.1"/>
    </source>
</evidence>
<dbReference type="Pfam" id="PF00561">
    <property type="entry name" value="Abhydrolase_1"/>
    <property type="match status" value="1"/>
</dbReference>
<dbReference type="GO" id="GO:0016787">
    <property type="term" value="F:hydrolase activity"/>
    <property type="evidence" value="ECO:0007669"/>
    <property type="project" value="UniProtKB-KW"/>
</dbReference>
<dbReference type="PRINTS" id="PR00111">
    <property type="entry name" value="ABHYDROLASE"/>
</dbReference>
<dbReference type="PANTHER" id="PTHR43433">
    <property type="entry name" value="HYDROLASE, ALPHA/BETA FOLD FAMILY PROTEIN"/>
    <property type="match status" value="1"/>
</dbReference>
<name>A0A845ME75_9PROT</name>
<dbReference type="Pfam" id="PF00211">
    <property type="entry name" value="Guanylate_cyc"/>
    <property type="match status" value="1"/>
</dbReference>
<dbReference type="Gene3D" id="3.30.70.1230">
    <property type="entry name" value="Nucleotide cyclase"/>
    <property type="match status" value="1"/>
</dbReference>
<keyword evidence="3" id="KW-1185">Reference proteome</keyword>
<feature type="domain" description="Guanylate cyclase" evidence="1">
    <location>
        <begin position="22"/>
        <end position="137"/>
    </location>
</feature>
<dbReference type="AlphaFoldDB" id="A0A845ME75"/>
<dbReference type="GO" id="GO:0004016">
    <property type="term" value="F:adenylate cyclase activity"/>
    <property type="evidence" value="ECO:0007669"/>
    <property type="project" value="UniProtKB-ARBA"/>
</dbReference>
<dbReference type="CDD" id="cd07302">
    <property type="entry name" value="CHD"/>
    <property type="match status" value="1"/>
</dbReference>
<comment type="caution">
    <text evidence="2">The sequence shown here is derived from an EMBL/GenBank/DDBJ whole genome shotgun (WGS) entry which is preliminary data.</text>
</comment>
<evidence type="ECO:0000259" key="1">
    <source>
        <dbReference type="PROSITE" id="PS50125"/>
    </source>
</evidence>